<gene>
    <name evidence="2" type="ORF">RFH47_13955</name>
</gene>
<sequence>MTLIRKGGFRERANRQRKYTNSENQQTTLAPQNQYQPTNTPTDLEAHVQHINPQYNRKTQK</sequence>
<proteinExistence type="predicted"/>
<feature type="region of interest" description="Disordered" evidence="1">
    <location>
        <begin position="1"/>
        <end position="41"/>
    </location>
</feature>
<reference evidence="2" key="1">
    <citation type="submission" date="2023-08" db="EMBL/GenBank/DDBJ databases">
        <title>Emergence of clinically-relevant ST2 carbapenem-resistant Acinetobacter baumannii strains in hospital sewages in Zhejiang, East of China.</title>
        <authorList>
            <person name="Kaichao C."/>
            <person name="Zhang R."/>
        </authorList>
    </citation>
    <scope>NUCLEOTIDE SEQUENCE</scope>
    <source>
        <strain evidence="2">M-RB-37</strain>
    </source>
</reference>
<dbReference type="AlphaFoldDB" id="A0AAW8JCL8"/>
<comment type="caution">
    <text evidence="2">The sequence shown here is derived from an EMBL/GenBank/DDBJ whole genome shotgun (WGS) entry which is preliminary data.</text>
</comment>
<accession>A0AAW8JCL8</accession>
<feature type="compositionally biased region" description="Polar residues" evidence="1">
    <location>
        <begin position="19"/>
        <end position="41"/>
    </location>
</feature>
<protein>
    <submittedName>
        <fullName evidence="2">Uncharacterized protein</fullName>
    </submittedName>
</protein>
<dbReference type="EMBL" id="JAVIDL010000035">
    <property type="protein sequence ID" value="MDQ8936825.1"/>
    <property type="molecule type" value="Genomic_DNA"/>
</dbReference>
<dbReference type="Proteomes" id="UP001243844">
    <property type="component" value="Unassembled WGS sequence"/>
</dbReference>
<evidence type="ECO:0000313" key="2">
    <source>
        <dbReference type="EMBL" id="MDQ8936825.1"/>
    </source>
</evidence>
<evidence type="ECO:0000256" key="1">
    <source>
        <dbReference type="SAM" id="MobiDB-lite"/>
    </source>
</evidence>
<organism evidence="2 3">
    <name type="scientific">Acinetobacter rudis</name>
    <dbReference type="NCBI Taxonomy" id="632955"/>
    <lineage>
        <taxon>Bacteria</taxon>
        <taxon>Pseudomonadati</taxon>
        <taxon>Pseudomonadota</taxon>
        <taxon>Gammaproteobacteria</taxon>
        <taxon>Moraxellales</taxon>
        <taxon>Moraxellaceae</taxon>
        <taxon>Acinetobacter</taxon>
    </lineage>
</organism>
<evidence type="ECO:0000313" key="3">
    <source>
        <dbReference type="Proteomes" id="UP001243844"/>
    </source>
</evidence>
<name>A0AAW8JCL8_9GAMM</name>